<keyword evidence="3" id="KW-1185">Reference proteome</keyword>
<dbReference type="Proteomes" id="UP000298663">
    <property type="component" value="Chromosome X"/>
</dbReference>
<organism evidence="2 3">
    <name type="scientific">Steinernema carpocapsae</name>
    <name type="common">Entomopathogenic nematode</name>
    <dbReference type="NCBI Taxonomy" id="34508"/>
    <lineage>
        <taxon>Eukaryota</taxon>
        <taxon>Metazoa</taxon>
        <taxon>Ecdysozoa</taxon>
        <taxon>Nematoda</taxon>
        <taxon>Chromadorea</taxon>
        <taxon>Rhabditida</taxon>
        <taxon>Tylenchina</taxon>
        <taxon>Panagrolaimomorpha</taxon>
        <taxon>Strongyloidoidea</taxon>
        <taxon>Steinernematidae</taxon>
        <taxon>Steinernema</taxon>
    </lineage>
</organism>
<reference evidence="2 3" key="1">
    <citation type="journal article" date="2015" name="Genome Biol.">
        <title>Comparative genomics of Steinernema reveals deeply conserved gene regulatory networks.</title>
        <authorList>
            <person name="Dillman A.R."/>
            <person name="Macchietto M."/>
            <person name="Porter C.F."/>
            <person name="Rogers A."/>
            <person name="Williams B."/>
            <person name="Antoshechkin I."/>
            <person name="Lee M.M."/>
            <person name="Goodwin Z."/>
            <person name="Lu X."/>
            <person name="Lewis E.E."/>
            <person name="Goodrich-Blair H."/>
            <person name="Stock S.P."/>
            <person name="Adams B.J."/>
            <person name="Sternberg P.W."/>
            <person name="Mortazavi A."/>
        </authorList>
    </citation>
    <scope>NUCLEOTIDE SEQUENCE [LARGE SCALE GENOMIC DNA]</scope>
    <source>
        <strain evidence="2 3">ALL</strain>
    </source>
</reference>
<feature type="chain" id="PRO_5020753387" evidence="1">
    <location>
        <begin position="31"/>
        <end position="139"/>
    </location>
</feature>
<sequence length="139" mass="15462">MLFASGNPVKLAWVISLLLVLTIFYEKVSGAAAPRLREKRQLSPAVKLQDDLTPILKLTDIHPYWKRAFYAGQPGSAPADFAEQLSNIYALENAGKKRNAESMLYGPPALLQNLKRTLSPSVDFLHQLQMSTFFDNAGK</sequence>
<keyword evidence="1" id="KW-0732">Signal</keyword>
<dbReference type="AlphaFoldDB" id="A0A4U8UNP6"/>
<feature type="signal peptide" evidence="1">
    <location>
        <begin position="1"/>
        <end position="30"/>
    </location>
</feature>
<comment type="caution">
    <text evidence="2">The sequence shown here is derived from an EMBL/GenBank/DDBJ whole genome shotgun (WGS) entry which is preliminary data.</text>
</comment>
<name>A0A4U8UNP6_STECR</name>
<accession>A0A4U8UNP6</accession>
<dbReference type="EMBL" id="AZBU02000001">
    <property type="protein sequence ID" value="TMS34531.1"/>
    <property type="molecule type" value="Genomic_DNA"/>
</dbReference>
<proteinExistence type="predicted"/>
<protein>
    <submittedName>
        <fullName evidence="2">Uncharacterized protein</fullName>
    </submittedName>
</protein>
<evidence type="ECO:0000313" key="2">
    <source>
        <dbReference type="EMBL" id="TMS34531.1"/>
    </source>
</evidence>
<dbReference type="OrthoDB" id="5831695at2759"/>
<dbReference type="EMBL" id="CM016762">
    <property type="protein sequence ID" value="TMS34531.1"/>
    <property type="molecule type" value="Genomic_DNA"/>
</dbReference>
<gene>
    <name evidence="2" type="ORF">L596_002104</name>
</gene>
<evidence type="ECO:0000256" key="1">
    <source>
        <dbReference type="SAM" id="SignalP"/>
    </source>
</evidence>
<reference evidence="2 3" key="2">
    <citation type="journal article" date="2019" name="G3 (Bethesda)">
        <title>Hybrid Assembly of the Genome of the Entomopathogenic Nematode Steinernema carpocapsae Identifies the X-Chromosome.</title>
        <authorList>
            <person name="Serra L."/>
            <person name="Macchietto M."/>
            <person name="Macias-Munoz A."/>
            <person name="McGill C.J."/>
            <person name="Rodriguez I.M."/>
            <person name="Rodriguez B."/>
            <person name="Murad R."/>
            <person name="Mortazavi A."/>
        </authorList>
    </citation>
    <scope>NUCLEOTIDE SEQUENCE [LARGE SCALE GENOMIC DNA]</scope>
    <source>
        <strain evidence="2 3">ALL</strain>
    </source>
</reference>
<evidence type="ECO:0000313" key="3">
    <source>
        <dbReference type="Proteomes" id="UP000298663"/>
    </source>
</evidence>